<feature type="transmembrane region" description="Helical" evidence="5">
    <location>
        <begin position="181"/>
        <end position="199"/>
    </location>
</feature>
<organism evidence="7 8">
    <name type="scientific">Roseibium algicola</name>
    <dbReference type="NCBI Taxonomy" id="2857014"/>
    <lineage>
        <taxon>Bacteria</taxon>
        <taxon>Pseudomonadati</taxon>
        <taxon>Pseudomonadota</taxon>
        <taxon>Alphaproteobacteria</taxon>
        <taxon>Hyphomicrobiales</taxon>
        <taxon>Stappiaceae</taxon>
        <taxon>Roseibium</taxon>
    </lineage>
</organism>
<feature type="domain" description="GtrA/DPMS transmembrane" evidence="6">
    <location>
        <begin position="65"/>
        <end position="198"/>
    </location>
</feature>
<keyword evidence="4 5" id="KW-0472">Membrane</keyword>
<keyword evidence="3 5" id="KW-1133">Transmembrane helix</keyword>
<dbReference type="EMBL" id="CP019630">
    <property type="protein sequence ID" value="AQQ03669.1"/>
    <property type="molecule type" value="Genomic_DNA"/>
</dbReference>
<dbReference type="Proteomes" id="UP000188174">
    <property type="component" value="Chromosome"/>
</dbReference>
<name>A0ABM6I007_9HYPH</name>
<gene>
    <name evidence="7" type="ORF">B0E33_08725</name>
</gene>
<keyword evidence="8" id="KW-1185">Reference proteome</keyword>
<evidence type="ECO:0000256" key="1">
    <source>
        <dbReference type="ARBA" id="ARBA00004141"/>
    </source>
</evidence>
<evidence type="ECO:0000259" key="6">
    <source>
        <dbReference type="Pfam" id="PF04138"/>
    </source>
</evidence>
<evidence type="ECO:0000313" key="7">
    <source>
        <dbReference type="EMBL" id="AQQ03669.1"/>
    </source>
</evidence>
<evidence type="ECO:0000256" key="5">
    <source>
        <dbReference type="SAM" id="Phobius"/>
    </source>
</evidence>
<evidence type="ECO:0000256" key="2">
    <source>
        <dbReference type="ARBA" id="ARBA00022692"/>
    </source>
</evidence>
<feature type="transmembrane region" description="Helical" evidence="5">
    <location>
        <begin position="122"/>
        <end position="143"/>
    </location>
</feature>
<evidence type="ECO:0000256" key="3">
    <source>
        <dbReference type="ARBA" id="ARBA00022989"/>
    </source>
</evidence>
<evidence type="ECO:0000256" key="4">
    <source>
        <dbReference type="ARBA" id="ARBA00023136"/>
    </source>
</evidence>
<feature type="transmembrane region" description="Helical" evidence="5">
    <location>
        <begin position="62"/>
        <end position="84"/>
    </location>
</feature>
<protein>
    <recommendedName>
        <fullName evidence="6">GtrA/DPMS transmembrane domain-containing protein</fullName>
    </recommendedName>
</protein>
<comment type="subcellular location">
    <subcellularLocation>
        <location evidence="1">Membrane</location>
        <topology evidence="1">Multi-pass membrane protein</topology>
    </subcellularLocation>
</comment>
<proteinExistence type="predicted"/>
<reference evidence="7 8" key="1">
    <citation type="submission" date="2017-02" db="EMBL/GenBank/DDBJ databases">
        <authorList>
            <person name="Jeong S."/>
        </authorList>
    </citation>
    <scope>NUCLEOTIDE SEQUENCE [LARGE SCALE GENOMIC DNA]</scope>
    <source>
        <strain evidence="7 8">RMAR6-6</strain>
    </source>
</reference>
<accession>A0ABM6I007</accession>
<evidence type="ECO:0000313" key="8">
    <source>
        <dbReference type="Proteomes" id="UP000188174"/>
    </source>
</evidence>
<sequence length="205" mass="22073">MNRFFRCRPSAISAYGSTVFPAVADGGFMKDAGSASTVVERDGKQKSGSSSLNRYNAIAKRFSGFALISGIGWCLDFLTMATLTQSGLPVFWANFIGAFCGVTFVFFVAGKHIFEKAGNRSTTVLLALYWIWQLVAVTAASALTAGLSWALMSLLVTVDGTAFVAGLGLKPVTLCGVTAKMLVTPFTLVANFFFMRFLLEHRKSD</sequence>
<dbReference type="Pfam" id="PF04138">
    <property type="entry name" value="GtrA_DPMS_TM"/>
    <property type="match status" value="1"/>
</dbReference>
<dbReference type="InterPro" id="IPR007267">
    <property type="entry name" value="GtrA_DPMS_TM"/>
</dbReference>
<keyword evidence="2 5" id="KW-0812">Transmembrane</keyword>
<feature type="transmembrane region" description="Helical" evidence="5">
    <location>
        <begin position="90"/>
        <end position="110"/>
    </location>
</feature>